<dbReference type="AlphaFoldDB" id="A0A2P8F790"/>
<sequence length="296" mass="31915">MTADRKKVLVLGGRGRLGRLLFRVWGAVGTSSFPVIWHSRRSPIDDSGDWVAWDLLKQGPPTCLKGGINTVLNLVGVVPGGKQDLSLNRELALAATEAARVLGARHIFHLSSAAVYGDGKFGWHEGVELYPVSEYGRAKLDMERAILSLTSSANPSEPRQVLLRLGNVVGADQLIGGAVARGAESLVQLDQFPDGLGPVRSYIGPVTLADVLQVLLQRASCVPGLPPILNVAAPVPVSMDSLLDASGAAWRWRCAGEEAIQYLRIDVSVLSGLFSFLPRHCQPDQMVREWKRLSDA</sequence>
<feature type="domain" description="NAD-dependent epimerase/dehydratase" evidence="1">
    <location>
        <begin position="8"/>
        <end position="172"/>
    </location>
</feature>
<dbReference type="EMBL" id="PYGJ01000016">
    <property type="protein sequence ID" value="PSL17588.1"/>
    <property type="molecule type" value="Genomic_DNA"/>
</dbReference>
<protein>
    <submittedName>
        <fullName evidence="2">Nucleoside-diphosphate-sugar epimerase</fullName>
    </submittedName>
</protein>
<keyword evidence="3" id="KW-1185">Reference proteome</keyword>
<dbReference type="InterPro" id="IPR036291">
    <property type="entry name" value="NAD(P)-bd_dom_sf"/>
</dbReference>
<dbReference type="SUPFAM" id="SSF51735">
    <property type="entry name" value="NAD(P)-binding Rossmann-fold domains"/>
    <property type="match status" value="1"/>
</dbReference>
<dbReference type="InterPro" id="IPR001509">
    <property type="entry name" value="Epimerase_deHydtase"/>
</dbReference>
<evidence type="ECO:0000313" key="3">
    <source>
        <dbReference type="Proteomes" id="UP000240418"/>
    </source>
</evidence>
<name>A0A2P8F790_9RHOB</name>
<organism evidence="2 3">
    <name type="scientific">Shimia abyssi</name>
    <dbReference type="NCBI Taxonomy" id="1662395"/>
    <lineage>
        <taxon>Bacteria</taxon>
        <taxon>Pseudomonadati</taxon>
        <taxon>Pseudomonadota</taxon>
        <taxon>Alphaproteobacteria</taxon>
        <taxon>Rhodobacterales</taxon>
        <taxon>Roseobacteraceae</taxon>
    </lineage>
</organism>
<dbReference type="Proteomes" id="UP000240418">
    <property type="component" value="Unassembled WGS sequence"/>
</dbReference>
<evidence type="ECO:0000313" key="2">
    <source>
        <dbReference type="EMBL" id="PSL17588.1"/>
    </source>
</evidence>
<evidence type="ECO:0000259" key="1">
    <source>
        <dbReference type="Pfam" id="PF01370"/>
    </source>
</evidence>
<reference evidence="2 3" key="1">
    <citation type="submission" date="2018-03" db="EMBL/GenBank/DDBJ databases">
        <title>Genomic Encyclopedia of Archaeal and Bacterial Type Strains, Phase II (KMG-II): from individual species to whole genera.</title>
        <authorList>
            <person name="Goeker M."/>
        </authorList>
    </citation>
    <scope>NUCLEOTIDE SEQUENCE [LARGE SCALE GENOMIC DNA]</scope>
    <source>
        <strain evidence="2 3">DSM 100673</strain>
    </source>
</reference>
<comment type="caution">
    <text evidence="2">The sequence shown here is derived from an EMBL/GenBank/DDBJ whole genome shotgun (WGS) entry which is preliminary data.</text>
</comment>
<gene>
    <name evidence="2" type="ORF">CLV88_11635</name>
</gene>
<dbReference type="RefSeq" id="WP_106609921.1">
    <property type="nucleotide sequence ID" value="NZ_PYGJ01000016.1"/>
</dbReference>
<dbReference type="Gene3D" id="3.40.50.720">
    <property type="entry name" value="NAD(P)-binding Rossmann-like Domain"/>
    <property type="match status" value="1"/>
</dbReference>
<proteinExistence type="predicted"/>
<accession>A0A2P8F790</accession>
<dbReference type="Pfam" id="PF01370">
    <property type="entry name" value="Epimerase"/>
    <property type="match status" value="1"/>
</dbReference>